<keyword evidence="1" id="KW-0812">Transmembrane</keyword>
<proteinExistence type="predicted"/>
<reference evidence="3 4" key="1">
    <citation type="submission" date="2020-04" db="EMBL/GenBank/DDBJ databases">
        <title>Ferrimonas sp. S7 isolated from sea water.</title>
        <authorList>
            <person name="Bae S.S."/>
            <person name="Baek K."/>
        </authorList>
    </citation>
    <scope>NUCLEOTIDE SEQUENCE [LARGE SCALE GENOMIC DNA]</scope>
    <source>
        <strain evidence="3 4">S7</strain>
    </source>
</reference>
<dbReference type="Pfam" id="PF00581">
    <property type="entry name" value="Rhodanese"/>
    <property type="match status" value="1"/>
</dbReference>
<organism evidence="3 4">
    <name type="scientific">Ferrimonas lipolytica</name>
    <dbReference type="NCBI Taxonomy" id="2724191"/>
    <lineage>
        <taxon>Bacteria</taxon>
        <taxon>Pseudomonadati</taxon>
        <taxon>Pseudomonadota</taxon>
        <taxon>Gammaproteobacteria</taxon>
        <taxon>Alteromonadales</taxon>
        <taxon>Ferrimonadaceae</taxon>
        <taxon>Ferrimonas</taxon>
    </lineage>
</organism>
<dbReference type="KEGG" id="fes:HER31_16000"/>
<keyword evidence="1" id="KW-1133">Transmembrane helix</keyword>
<feature type="domain" description="Rhodanese" evidence="2">
    <location>
        <begin position="50"/>
        <end position="141"/>
    </location>
</feature>
<dbReference type="Proteomes" id="UP000501602">
    <property type="component" value="Chromosome"/>
</dbReference>
<dbReference type="InterPro" id="IPR001763">
    <property type="entry name" value="Rhodanese-like_dom"/>
</dbReference>
<dbReference type="InterPro" id="IPR050229">
    <property type="entry name" value="GlpE_sulfurtransferase"/>
</dbReference>
<gene>
    <name evidence="3" type="ORF">HER31_16000</name>
</gene>
<dbReference type="Gene3D" id="3.40.250.10">
    <property type="entry name" value="Rhodanese-like domain"/>
    <property type="match status" value="1"/>
</dbReference>
<protein>
    <submittedName>
        <fullName evidence="3">Rhodanese-like domain-containing protein</fullName>
    </submittedName>
</protein>
<dbReference type="SMART" id="SM00450">
    <property type="entry name" value="RHOD"/>
    <property type="match status" value="1"/>
</dbReference>
<dbReference type="SUPFAM" id="SSF52821">
    <property type="entry name" value="Rhodanese/Cell cycle control phosphatase"/>
    <property type="match status" value="1"/>
</dbReference>
<accession>A0A6H1UGU4</accession>
<dbReference type="EMBL" id="CP051180">
    <property type="protein sequence ID" value="QIZ78264.1"/>
    <property type="molecule type" value="Genomic_DNA"/>
</dbReference>
<dbReference type="RefSeq" id="WP_168662061.1">
    <property type="nucleotide sequence ID" value="NZ_CP051180.1"/>
</dbReference>
<dbReference type="AlphaFoldDB" id="A0A6H1UGU4"/>
<evidence type="ECO:0000256" key="1">
    <source>
        <dbReference type="SAM" id="Phobius"/>
    </source>
</evidence>
<name>A0A6H1UGU4_9GAMM</name>
<dbReference type="InterPro" id="IPR036873">
    <property type="entry name" value="Rhodanese-like_dom_sf"/>
</dbReference>
<dbReference type="CDD" id="cd00158">
    <property type="entry name" value="RHOD"/>
    <property type="match status" value="1"/>
</dbReference>
<dbReference type="PANTHER" id="PTHR43031:SF18">
    <property type="entry name" value="RHODANESE-RELATED SULFURTRANSFERASES"/>
    <property type="match status" value="1"/>
</dbReference>
<evidence type="ECO:0000313" key="4">
    <source>
        <dbReference type="Proteomes" id="UP000501602"/>
    </source>
</evidence>
<keyword evidence="1" id="KW-0472">Membrane</keyword>
<dbReference type="PANTHER" id="PTHR43031">
    <property type="entry name" value="FAD-DEPENDENT OXIDOREDUCTASE"/>
    <property type="match status" value="1"/>
</dbReference>
<keyword evidence="4" id="KW-1185">Reference proteome</keyword>
<evidence type="ECO:0000313" key="3">
    <source>
        <dbReference type="EMBL" id="QIZ78264.1"/>
    </source>
</evidence>
<evidence type="ECO:0000259" key="2">
    <source>
        <dbReference type="PROSITE" id="PS50206"/>
    </source>
</evidence>
<sequence>MQEYTDFIANNALMSAIWLALFVMVIVSFVQGKLNNVVTVNHAKATALINREDAKIVDVRSKDEFKKGHIVNAIHHELAQIKNNQLGKVENLKNTPIIVVCNAGISSSQAAKMLVQAGFEKVYNLQGGMTEWNNANLPTVTSKR</sequence>
<feature type="transmembrane region" description="Helical" evidence="1">
    <location>
        <begin position="12"/>
        <end position="30"/>
    </location>
</feature>
<dbReference type="PROSITE" id="PS50206">
    <property type="entry name" value="RHODANESE_3"/>
    <property type="match status" value="1"/>
</dbReference>